<proteinExistence type="inferred from homology"/>
<dbReference type="InterPro" id="IPR015797">
    <property type="entry name" value="NUDIX_hydrolase-like_dom_sf"/>
</dbReference>
<dbReference type="InterPro" id="IPR051325">
    <property type="entry name" value="Nudix_hydrolase_domain"/>
</dbReference>
<dbReference type="PANTHER" id="PTHR21340">
    <property type="entry name" value="DIADENOSINE 5,5-P1,P4-TETRAPHOSPHATE PYROPHOSPHOHYDROLASE MUTT"/>
    <property type="match status" value="1"/>
</dbReference>
<evidence type="ECO:0000256" key="4">
    <source>
        <dbReference type="ARBA" id="ARBA00022801"/>
    </source>
</evidence>
<dbReference type="CDD" id="cd03428">
    <property type="entry name" value="NUDIX_Ap4A_Nudt2"/>
    <property type="match status" value="1"/>
</dbReference>
<dbReference type="GO" id="GO:0006754">
    <property type="term" value="P:ATP biosynthetic process"/>
    <property type="evidence" value="ECO:0007669"/>
    <property type="project" value="TreeGrafter"/>
</dbReference>
<sequence>MRKEKSCGGVVFKREPRNLQFLLIKHRKGGHWAFPKGHVEAGETEEQTAKREIWEETGVHVHMLEGFREMVSYKIGRDVKKDVVYFLCEIDGDDPVRIQEEEIIEASFFTPGQVMKRLTYQNDKNTFQKALEMVKSR</sequence>
<comment type="similarity">
    <text evidence="1 6">Belongs to the Nudix hydrolase family.</text>
</comment>
<evidence type="ECO:0000256" key="1">
    <source>
        <dbReference type="ARBA" id="ARBA00005582"/>
    </source>
</evidence>
<dbReference type="PROSITE" id="PS00893">
    <property type="entry name" value="NUDIX_BOX"/>
    <property type="match status" value="1"/>
</dbReference>
<dbReference type="InterPro" id="IPR020476">
    <property type="entry name" value="Nudix_hydrolase"/>
</dbReference>
<gene>
    <name evidence="8" type="ORF">SAMEA3545359_02844</name>
</gene>
<evidence type="ECO:0000256" key="3">
    <source>
        <dbReference type="ARBA" id="ARBA00022741"/>
    </source>
</evidence>
<evidence type="ECO:0000256" key="2">
    <source>
        <dbReference type="ARBA" id="ARBA00018911"/>
    </source>
</evidence>
<protein>
    <recommendedName>
        <fullName evidence="2">Bis(5'-nucleosyl)-tetraphosphatase [asymmetrical]</fullName>
    </recommendedName>
    <alternativeName>
        <fullName evidence="5">Diadenosine 5',5'''-P1,P4-tetraphosphate asymmetrical hydrolase</fullName>
    </alternativeName>
</protein>
<evidence type="ECO:0000313" key="8">
    <source>
        <dbReference type="EMBL" id="SCJ91533.1"/>
    </source>
</evidence>
<keyword evidence="3" id="KW-0547">Nucleotide-binding</keyword>
<organism evidence="8">
    <name type="scientific">uncultured Anaerotruncus sp</name>
    <dbReference type="NCBI Taxonomy" id="905011"/>
    <lineage>
        <taxon>Bacteria</taxon>
        <taxon>Bacillati</taxon>
        <taxon>Bacillota</taxon>
        <taxon>Clostridia</taxon>
        <taxon>Eubacteriales</taxon>
        <taxon>Oscillospiraceae</taxon>
        <taxon>Anaerotruncus</taxon>
        <taxon>environmental samples</taxon>
    </lineage>
</organism>
<dbReference type="PROSITE" id="PS51462">
    <property type="entry name" value="NUDIX"/>
    <property type="match status" value="1"/>
</dbReference>
<dbReference type="Pfam" id="PF00293">
    <property type="entry name" value="NUDIX"/>
    <property type="match status" value="1"/>
</dbReference>
<dbReference type="PANTHER" id="PTHR21340:SF0">
    <property type="entry name" value="BIS(5'-NUCLEOSYL)-TETRAPHOSPHATASE [ASYMMETRICAL]"/>
    <property type="match status" value="1"/>
</dbReference>
<keyword evidence="4 6" id="KW-0378">Hydrolase</keyword>
<dbReference type="EMBL" id="FMHG01000006">
    <property type="protein sequence ID" value="SCJ91533.1"/>
    <property type="molecule type" value="Genomic_DNA"/>
</dbReference>
<dbReference type="Gene3D" id="3.90.79.10">
    <property type="entry name" value="Nucleoside Triphosphate Pyrophosphohydrolase"/>
    <property type="match status" value="1"/>
</dbReference>
<dbReference type="InterPro" id="IPR000086">
    <property type="entry name" value="NUDIX_hydrolase_dom"/>
</dbReference>
<dbReference type="InterPro" id="IPR003565">
    <property type="entry name" value="Tetra_PHTase"/>
</dbReference>
<dbReference type="GO" id="GO:0006167">
    <property type="term" value="P:AMP biosynthetic process"/>
    <property type="evidence" value="ECO:0007669"/>
    <property type="project" value="TreeGrafter"/>
</dbReference>
<dbReference type="InterPro" id="IPR020084">
    <property type="entry name" value="NUDIX_hydrolase_CS"/>
</dbReference>
<evidence type="ECO:0000256" key="5">
    <source>
        <dbReference type="ARBA" id="ARBA00032644"/>
    </source>
</evidence>
<reference evidence="8" key="1">
    <citation type="submission" date="2015-09" db="EMBL/GenBank/DDBJ databases">
        <authorList>
            <consortium name="Pathogen Informatics"/>
        </authorList>
    </citation>
    <scope>NUCLEOTIDE SEQUENCE</scope>
    <source>
        <strain evidence="8">2789STDY5834896</strain>
    </source>
</reference>
<dbReference type="GO" id="GO:0004081">
    <property type="term" value="F:bis(5'-nucleosyl)-tetraphosphatase (asymmetrical) activity"/>
    <property type="evidence" value="ECO:0007669"/>
    <property type="project" value="TreeGrafter"/>
</dbReference>
<dbReference type="GO" id="GO:0000166">
    <property type="term" value="F:nucleotide binding"/>
    <property type="evidence" value="ECO:0007669"/>
    <property type="project" value="UniProtKB-KW"/>
</dbReference>
<dbReference type="SUPFAM" id="SSF55811">
    <property type="entry name" value="Nudix"/>
    <property type="match status" value="1"/>
</dbReference>
<evidence type="ECO:0000256" key="6">
    <source>
        <dbReference type="RuleBase" id="RU003476"/>
    </source>
</evidence>
<feature type="domain" description="Nudix hydrolase" evidence="7">
    <location>
        <begin position="2"/>
        <end position="135"/>
    </location>
</feature>
<dbReference type="PRINTS" id="PR00502">
    <property type="entry name" value="NUDIXFAMILY"/>
</dbReference>
<evidence type="ECO:0000259" key="7">
    <source>
        <dbReference type="PROSITE" id="PS51462"/>
    </source>
</evidence>
<name>A0A1C6KB81_9FIRM</name>
<accession>A0A1C6KB81</accession>
<dbReference type="AlphaFoldDB" id="A0A1C6KB81"/>